<feature type="chain" id="PRO_5011458537" description="Ig-like domain (Group 3)" evidence="1">
    <location>
        <begin position="25"/>
        <end position="397"/>
    </location>
</feature>
<dbReference type="OrthoDB" id="977843at2"/>
<dbReference type="Proteomes" id="UP000199513">
    <property type="component" value="Unassembled WGS sequence"/>
</dbReference>
<evidence type="ECO:0008006" key="4">
    <source>
        <dbReference type="Google" id="ProtNLM"/>
    </source>
</evidence>
<protein>
    <recommendedName>
        <fullName evidence="4">Ig-like domain (Group 3)</fullName>
    </recommendedName>
</protein>
<sequence>MKKFLTKIFLVLPLTILSIQVAQSQDVEARIDNFRIRLNGGSKYTQTPTVALEIMASGEPREMRISNYEDFKDNSSWIPFKGNFGQWSFSNGEGEKTIYVQLKDKFGNITPVMKESVIVDRTPPANPSIKIIAEKGFVNNPNKEVTLELNADDAKYMMISNSKGFIKARWQAFRNSTKWNLEGTADGMREVFVKFIDDAKNETQIVSAQILVDSEPPLDPKVLINADQKVTNDKNGKVSLTLFARGASHMKVSTDTTFAGVNWVPYATSMEWKLAQQGKNVVYARFKDQSNNESKIAFDDIEWDSTPPEDCSITINDGAKYTEDIDRNVNLKLKAKGAIFMMISNNADFTNAGWIPYKENYRWQLTPGNGEKKVYVRFKDENGNETDVFIGIITQAI</sequence>
<reference evidence="2 3" key="1">
    <citation type="submission" date="2016-10" db="EMBL/GenBank/DDBJ databases">
        <authorList>
            <person name="de Groot N.N."/>
        </authorList>
    </citation>
    <scope>NUCLEOTIDE SEQUENCE [LARGE SCALE GENOMIC DNA]</scope>
    <source>
        <strain>GEY</strain>
        <strain evidence="3">DSM 9560</strain>
    </source>
</reference>
<evidence type="ECO:0000313" key="3">
    <source>
        <dbReference type="Proteomes" id="UP000199513"/>
    </source>
</evidence>
<dbReference type="EMBL" id="FONY01000033">
    <property type="protein sequence ID" value="SFF42969.1"/>
    <property type="molecule type" value="Genomic_DNA"/>
</dbReference>
<keyword evidence="1" id="KW-0732">Signal</keyword>
<feature type="signal peptide" evidence="1">
    <location>
        <begin position="1"/>
        <end position="24"/>
    </location>
</feature>
<gene>
    <name evidence="2" type="ORF">SAMN04488541_103354</name>
</gene>
<name>A0A1I2IKW4_9BACT</name>
<organism evidence="2 3">
    <name type="scientific">Thermoflexibacter ruber</name>
    <dbReference type="NCBI Taxonomy" id="1003"/>
    <lineage>
        <taxon>Bacteria</taxon>
        <taxon>Pseudomonadati</taxon>
        <taxon>Bacteroidota</taxon>
        <taxon>Cytophagia</taxon>
        <taxon>Cytophagales</taxon>
        <taxon>Thermoflexibacteraceae</taxon>
        <taxon>Thermoflexibacter</taxon>
    </lineage>
</organism>
<proteinExistence type="predicted"/>
<dbReference type="AlphaFoldDB" id="A0A1I2IKW4"/>
<dbReference type="RefSeq" id="WP_091548624.1">
    <property type="nucleotide sequence ID" value="NZ_FONY01000033.1"/>
</dbReference>
<keyword evidence="3" id="KW-1185">Reference proteome</keyword>
<evidence type="ECO:0000256" key="1">
    <source>
        <dbReference type="SAM" id="SignalP"/>
    </source>
</evidence>
<evidence type="ECO:0000313" key="2">
    <source>
        <dbReference type="EMBL" id="SFF42969.1"/>
    </source>
</evidence>
<accession>A0A1I2IKW4</accession>
<dbReference type="STRING" id="1003.SAMN04488541_103354"/>